<reference evidence="2" key="1">
    <citation type="submission" date="2023-10" db="EMBL/GenBank/DDBJ databases">
        <title>Genome assembly of Pristionchus species.</title>
        <authorList>
            <person name="Yoshida K."/>
            <person name="Sommer R.J."/>
        </authorList>
    </citation>
    <scope>NUCLEOTIDE SEQUENCE</scope>
    <source>
        <strain evidence="2">RS5133</strain>
    </source>
</reference>
<dbReference type="EMBL" id="BTSY01000005">
    <property type="protein sequence ID" value="GMT29700.1"/>
    <property type="molecule type" value="Genomic_DNA"/>
</dbReference>
<feature type="domain" description="BTB" evidence="1">
    <location>
        <begin position="1"/>
        <end position="46"/>
    </location>
</feature>
<feature type="non-terminal residue" evidence="2">
    <location>
        <position position="1"/>
    </location>
</feature>
<dbReference type="Pfam" id="PF00651">
    <property type="entry name" value="BTB"/>
    <property type="match status" value="1"/>
</dbReference>
<comment type="caution">
    <text evidence="2">The sequence shown here is derived from an EMBL/GenBank/DDBJ whole genome shotgun (WGS) entry which is preliminary data.</text>
</comment>
<dbReference type="Gene3D" id="3.30.710.10">
    <property type="entry name" value="Potassium Channel Kv1.1, Chain A"/>
    <property type="match status" value="1"/>
</dbReference>
<gene>
    <name evidence="2" type="ORF">PFISCL1PPCAC_20997</name>
</gene>
<dbReference type="PANTHER" id="PTHR47022">
    <property type="entry name" value="BTB AND MATH DOMAIN-CONTAINING PROTEIN 36-RELATED"/>
    <property type="match status" value="1"/>
</dbReference>
<accession>A0AAV5WGU3</accession>
<dbReference type="PROSITE" id="PS50097">
    <property type="entry name" value="BTB"/>
    <property type="match status" value="1"/>
</dbReference>
<keyword evidence="3" id="KW-1185">Reference proteome</keyword>
<name>A0AAV5WGU3_9BILA</name>
<dbReference type="InterPro" id="IPR011333">
    <property type="entry name" value="SKP1/BTB/POZ_sf"/>
</dbReference>
<dbReference type="InterPro" id="IPR000210">
    <property type="entry name" value="BTB/POZ_dom"/>
</dbReference>
<proteinExistence type="predicted"/>
<evidence type="ECO:0000313" key="3">
    <source>
        <dbReference type="Proteomes" id="UP001432322"/>
    </source>
</evidence>
<organism evidence="2 3">
    <name type="scientific">Pristionchus fissidentatus</name>
    <dbReference type="NCBI Taxonomy" id="1538716"/>
    <lineage>
        <taxon>Eukaryota</taxon>
        <taxon>Metazoa</taxon>
        <taxon>Ecdysozoa</taxon>
        <taxon>Nematoda</taxon>
        <taxon>Chromadorea</taxon>
        <taxon>Rhabditida</taxon>
        <taxon>Rhabditina</taxon>
        <taxon>Diplogasteromorpha</taxon>
        <taxon>Diplogasteroidea</taxon>
        <taxon>Neodiplogasteridae</taxon>
        <taxon>Pristionchus</taxon>
    </lineage>
</organism>
<dbReference type="PANTHER" id="PTHR47022:SF1">
    <property type="entry name" value="BTB AND MATH DOMAIN-CONTAINING PROTEIN 36-RELATED"/>
    <property type="match status" value="1"/>
</dbReference>
<dbReference type="CDD" id="cd18186">
    <property type="entry name" value="BTB_POZ_ZBTB_KLHL-like"/>
    <property type="match status" value="1"/>
</dbReference>
<feature type="non-terminal residue" evidence="2">
    <location>
        <position position="75"/>
    </location>
</feature>
<evidence type="ECO:0000259" key="1">
    <source>
        <dbReference type="PROSITE" id="PS50097"/>
    </source>
</evidence>
<dbReference type="Proteomes" id="UP001432322">
    <property type="component" value="Unassembled WGS sequence"/>
</dbReference>
<dbReference type="AlphaFoldDB" id="A0AAV5WGU3"/>
<evidence type="ECO:0000313" key="2">
    <source>
        <dbReference type="EMBL" id="GMT29700.1"/>
    </source>
</evidence>
<sequence>SSVFSSLFYNENEEKNRKEFAIHDVEYEKFVDLLNMIYPTSTPFAPSNIDHILALAVKFNVKDIIRNAETYLIQS</sequence>
<dbReference type="SUPFAM" id="SSF54695">
    <property type="entry name" value="POZ domain"/>
    <property type="match status" value="1"/>
</dbReference>
<protein>
    <recommendedName>
        <fullName evidence="1">BTB domain-containing protein</fullName>
    </recommendedName>
</protein>